<evidence type="ECO:0000256" key="1">
    <source>
        <dbReference type="SAM" id="Coils"/>
    </source>
</evidence>
<evidence type="ECO:0000313" key="2">
    <source>
        <dbReference type="EMBL" id="EOO30761.1"/>
    </source>
</evidence>
<dbReference type="RefSeq" id="WP_016111474.1">
    <property type="nucleotide sequence ID" value="NZ_KB976191.1"/>
</dbReference>
<proteinExistence type="predicted"/>
<dbReference type="EMBL" id="AHFB01000084">
    <property type="protein sequence ID" value="EOO30761.1"/>
    <property type="molecule type" value="Genomic_DNA"/>
</dbReference>
<comment type="caution">
    <text evidence="2">The sequence shown here is derived from an EMBL/GenBank/DDBJ whole genome shotgun (WGS) entry which is preliminary data.</text>
</comment>
<dbReference type="Proteomes" id="UP000014018">
    <property type="component" value="Unassembled WGS sequence"/>
</dbReference>
<sequence length="70" mass="8524">MKRAIEDWRKSLEVEKRKRADYQFKRKQLKEHDAILVESIEDVNLTIRDMEEALERLEELSERSTCDENE</sequence>
<protein>
    <submittedName>
        <fullName evidence="2">Uncharacterized protein</fullName>
    </submittedName>
</protein>
<organism evidence="2 3">
    <name type="scientific">Bacillus cereus VD133</name>
    <dbReference type="NCBI Taxonomy" id="1053233"/>
    <lineage>
        <taxon>Bacteria</taxon>
        <taxon>Bacillati</taxon>
        <taxon>Bacillota</taxon>
        <taxon>Bacilli</taxon>
        <taxon>Bacillales</taxon>
        <taxon>Bacillaceae</taxon>
        <taxon>Bacillus</taxon>
        <taxon>Bacillus cereus group</taxon>
    </lineage>
</organism>
<keyword evidence="1" id="KW-0175">Coiled coil</keyword>
<evidence type="ECO:0000313" key="3">
    <source>
        <dbReference type="Proteomes" id="UP000014018"/>
    </source>
</evidence>
<gene>
    <name evidence="2" type="ORF">IIU_05078</name>
</gene>
<feature type="coiled-coil region" evidence="1">
    <location>
        <begin position="40"/>
        <end position="70"/>
    </location>
</feature>
<dbReference type="AlphaFoldDB" id="A0A9W5V0T3"/>
<accession>A0A9W5V0T3</accession>
<reference evidence="2 3" key="1">
    <citation type="submission" date="2012-12" db="EMBL/GenBank/DDBJ databases">
        <title>The Genome Sequence of Bacillus cereus VD133.</title>
        <authorList>
            <consortium name="The Broad Institute Genome Sequencing Platform"/>
            <consortium name="The Broad Institute Genome Sequencing Center for Infectious Disease"/>
            <person name="Feldgarden M."/>
            <person name="Van der Auwera G.A."/>
            <person name="Mahillon J."/>
            <person name="Duprez V."/>
            <person name="Timmery S."/>
            <person name="Mattelet C."/>
            <person name="Dierick K."/>
            <person name="Sun M."/>
            <person name="Yu Z."/>
            <person name="Zhu L."/>
            <person name="Hu X."/>
            <person name="Shank E.B."/>
            <person name="Swiecicka I."/>
            <person name="Hansen B.M."/>
            <person name="Andrup L."/>
            <person name="Walker B."/>
            <person name="Young S.K."/>
            <person name="Zeng Q."/>
            <person name="Gargeya S."/>
            <person name="Fitzgerald M."/>
            <person name="Haas B."/>
            <person name="Abouelleil A."/>
            <person name="Alvarado L."/>
            <person name="Arachchi H.M."/>
            <person name="Berlin A.M."/>
            <person name="Chapman S.B."/>
            <person name="Dewar J."/>
            <person name="Goldberg J."/>
            <person name="Griggs A."/>
            <person name="Gujja S."/>
            <person name="Hansen M."/>
            <person name="Howarth C."/>
            <person name="Imamovic A."/>
            <person name="Larimer J."/>
            <person name="McCowan C."/>
            <person name="Murphy C."/>
            <person name="Neiman D."/>
            <person name="Pearson M."/>
            <person name="Priest M."/>
            <person name="Roberts A."/>
            <person name="Saif S."/>
            <person name="Shea T."/>
            <person name="Sisk P."/>
            <person name="Sykes S."/>
            <person name="Wortman J."/>
            <person name="Nusbaum C."/>
            <person name="Birren B."/>
        </authorList>
    </citation>
    <scope>NUCLEOTIDE SEQUENCE [LARGE SCALE GENOMIC DNA]</scope>
    <source>
        <strain evidence="2 3">VD133</strain>
    </source>
</reference>
<name>A0A9W5V0T3_BACCE</name>